<reference evidence="3" key="1">
    <citation type="submission" date="2014-01" db="EMBL/GenBank/DDBJ databases">
        <authorList>
            <person name="Aslett M."/>
        </authorList>
    </citation>
    <scope>NUCLEOTIDE SEQUENCE</scope>
</reference>
<name>A0A077ZJM6_TRITR</name>
<accession>A0A077ZJM6</accession>
<protein>
    <submittedName>
        <fullName evidence="3">Helitron like N domain containing protein</fullName>
    </submittedName>
</protein>
<evidence type="ECO:0000259" key="2">
    <source>
        <dbReference type="Pfam" id="PF14214"/>
    </source>
</evidence>
<sequence>MGSLQTSREETCANERRGDETGQRKETKNERAARRRMDREHVRSVRQNVAFMGRSESMQENYLGLILNKECGFCHTLFFENKVGKDGIALMFAATTAAWNYLTDLATTLTSFNTSLLSGSINGFFGRHLDIPAGRGPYCFRIHGQVYHFAARLHPTLSRLPEQIAVKRLNNLRNASCRHQVMTGLSTLFSRINLFAGAYKMMAEVEREEEEKATERGGQPYARTDARAYNVRMSNEDAVIYVREDDDISATRNVAMHRRNGVRRSIRDIDRVCKPLSYPIFFPKEQKGWDPSHAMTVSEPRRTTITQKDYYYFLLQVQNGFNPVKSGGPLLEQHIVDSCVKVQQNRLNDHQWYHALNDFVLSDTRANGPPGKRVILHSSHPGGPRGMVRDSQDAIAITLAYEKPDYFVTFTCNPKWKEIEENLLPSKTVSDRPDLVFQGRRPIRCSATLRAYVFVYEWQKRGLPHTHTLLIMDEDEKTRSPNDVDRLVRAEFPDSQAEPLLYEIVSKNVIHGLCRDFNPFGPCIVNRFPKGFRDFADLEIESYPEYKRRDDSNSMEYQDVRLDNRWVVHYDPCRTMMLREHIYVEVCATIDAVKYVLKYIYKGADRGDVGCIDDISKHLDVRYVYAREAVHHIFGFRTRRKSDSICRFEVNDAIPRGKLGLKKTDSLFSMLLLFLNFSHEIAFESMKELNEFWEI</sequence>
<dbReference type="PANTHER" id="PTHR45786:SF74">
    <property type="entry name" value="ATP-DEPENDENT DNA HELICASE"/>
    <property type="match status" value="1"/>
</dbReference>
<dbReference type="EMBL" id="HG806413">
    <property type="protein sequence ID" value="CDW58780.1"/>
    <property type="molecule type" value="Genomic_DNA"/>
</dbReference>
<reference evidence="3" key="2">
    <citation type="submission" date="2014-03" db="EMBL/GenBank/DDBJ databases">
        <title>The whipworm genome and dual-species transcriptomics of an intimate host-pathogen interaction.</title>
        <authorList>
            <person name="Foth B.J."/>
            <person name="Tsai I.J."/>
            <person name="Reid A.J."/>
            <person name="Bancroft A.J."/>
            <person name="Nichol S."/>
            <person name="Tracey A."/>
            <person name="Holroyd N."/>
            <person name="Cotton J.A."/>
            <person name="Stanley E.J."/>
            <person name="Zarowiecki M."/>
            <person name="Liu J.Z."/>
            <person name="Huckvale T."/>
            <person name="Cooper P.J."/>
            <person name="Grencis R.K."/>
            <person name="Berriman M."/>
        </authorList>
    </citation>
    <scope>NUCLEOTIDE SEQUENCE [LARGE SCALE GENOMIC DNA]</scope>
</reference>
<dbReference type="PANTHER" id="PTHR45786">
    <property type="entry name" value="DNA BINDING PROTEIN-LIKE"/>
    <property type="match status" value="1"/>
</dbReference>
<feature type="compositionally biased region" description="Basic and acidic residues" evidence="1">
    <location>
        <begin position="7"/>
        <end position="39"/>
    </location>
</feature>
<feature type="region of interest" description="Disordered" evidence="1">
    <location>
        <begin position="1"/>
        <end position="39"/>
    </location>
</feature>
<organism evidence="3 4">
    <name type="scientific">Trichuris trichiura</name>
    <name type="common">Whipworm</name>
    <name type="synonym">Trichocephalus trichiurus</name>
    <dbReference type="NCBI Taxonomy" id="36087"/>
    <lineage>
        <taxon>Eukaryota</taxon>
        <taxon>Metazoa</taxon>
        <taxon>Ecdysozoa</taxon>
        <taxon>Nematoda</taxon>
        <taxon>Enoplea</taxon>
        <taxon>Dorylaimia</taxon>
        <taxon>Trichinellida</taxon>
        <taxon>Trichuridae</taxon>
        <taxon>Trichuris</taxon>
    </lineage>
</organism>
<dbReference type="InterPro" id="IPR025476">
    <property type="entry name" value="Helitron_helicase-like"/>
</dbReference>
<dbReference type="Pfam" id="PF14214">
    <property type="entry name" value="Helitron_like_N"/>
    <property type="match status" value="1"/>
</dbReference>
<dbReference type="OrthoDB" id="10055660at2759"/>
<evidence type="ECO:0000313" key="3">
    <source>
        <dbReference type="EMBL" id="CDW58780.1"/>
    </source>
</evidence>
<dbReference type="STRING" id="36087.A0A077ZJM6"/>
<feature type="domain" description="Helitron helicase-like" evidence="2">
    <location>
        <begin position="310"/>
        <end position="470"/>
    </location>
</feature>
<dbReference type="AlphaFoldDB" id="A0A077ZJM6"/>
<dbReference type="Proteomes" id="UP000030665">
    <property type="component" value="Unassembled WGS sequence"/>
</dbReference>
<evidence type="ECO:0000313" key="4">
    <source>
        <dbReference type="Proteomes" id="UP000030665"/>
    </source>
</evidence>
<evidence type="ECO:0000256" key="1">
    <source>
        <dbReference type="SAM" id="MobiDB-lite"/>
    </source>
</evidence>
<keyword evidence="4" id="KW-1185">Reference proteome</keyword>
<proteinExistence type="predicted"/>
<gene>
    <name evidence="3" type="ORF">TTRE_0000710501</name>
</gene>